<protein>
    <submittedName>
        <fullName evidence="3">Fumarylacetoacetate hydrolase family protein</fullName>
    </submittedName>
</protein>
<keyword evidence="3" id="KW-0378">Hydrolase</keyword>
<dbReference type="AlphaFoldDB" id="A0A6L9Y628"/>
<keyword evidence="4" id="KW-1185">Reference proteome</keyword>
<accession>A0A6L9Y628</accession>
<feature type="domain" description="Fumarylacetoacetase-like C-terminal" evidence="2">
    <location>
        <begin position="28"/>
        <end position="231"/>
    </location>
</feature>
<organism evidence="3 4">
    <name type="scientific">Pelistega ratti</name>
    <dbReference type="NCBI Taxonomy" id="2652177"/>
    <lineage>
        <taxon>Bacteria</taxon>
        <taxon>Pseudomonadati</taxon>
        <taxon>Pseudomonadota</taxon>
        <taxon>Betaproteobacteria</taxon>
        <taxon>Burkholderiales</taxon>
        <taxon>Alcaligenaceae</taxon>
        <taxon>Pelistega</taxon>
    </lineage>
</organism>
<sequence>MTQLLFSAPPVTTLPILDETAQFPVYRVFCIGRNYAAHAAEMGASVDKSKQDPFYFLKSAHHVIGHQQTIPFPPETNNFHHEVELVVALDKPLFQATEKQVLEAIYGYAVGFDLTRRDLQAKDKEKSWPWDDAKDFENAAVIGVISPKEKVKQSMDKAQITLSINGQIRQSGSTANMIWSVAELLAYISRFYHLQAGDLIMTGTPEGVGAIQAGDTLLGEIEGLSPLALTIAAV</sequence>
<evidence type="ECO:0000313" key="3">
    <source>
        <dbReference type="EMBL" id="NEN75274.1"/>
    </source>
</evidence>
<dbReference type="PANTHER" id="PTHR11820:SF90">
    <property type="entry name" value="FLUTATHIONE S-TRANSFERASE"/>
    <property type="match status" value="1"/>
</dbReference>
<comment type="caution">
    <text evidence="3">The sequence shown here is derived from an EMBL/GenBank/DDBJ whole genome shotgun (WGS) entry which is preliminary data.</text>
</comment>
<dbReference type="InterPro" id="IPR036663">
    <property type="entry name" value="Fumarylacetoacetase_C_sf"/>
</dbReference>
<dbReference type="EMBL" id="JAAGYR010000004">
    <property type="protein sequence ID" value="NEN75274.1"/>
    <property type="molecule type" value="Genomic_DNA"/>
</dbReference>
<keyword evidence="1" id="KW-0479">Metal-binding</keyword>
<proteinExistence type="predicted"/>
<dbReference type="GO" id="GO:0018773">
    <property type="term" value="F:acetylpyruvate hydrolase activity"/>
    <property type="evidence" value="ECO:0007669"/>
    <property type="project" value="TreeGrafter"/>
</dbReference>
<evidence type="ECO:0000259" key="2">
    <source>
        <dbReference type="Pfam" id="PF01557"/>
    </source>
</evidence>
<dbReference type="SUPFAM" id="SSF56529">
    <property type="entry name" value="FAH"/>
    <property type="match status" value="1"/>
</dbReference>
<dbReference type="PANTHER" id="PTHR11820">
    <property type="entry name" value="ACYLPYRUVASE"/>
    <property type="match status" value="1"/>
</dbReference>
<dbReference type="Proteomes" id="UP000477651">
    <property type="component" value="Unassembled WGS sequence"/>
</dbReference>
<name>A0A6L9Y628_9BURK</name>
<gene>
    <name evidence="3" type="ORF">F9B74_02890</name>
</gene>
<reference evidence="3 4" key="1">
    <citation type="submission" date="2020-02" db="EMBL/GenBank/DDBJ databases">
        <title>Pelistega sp. NLN82 were isolated from wild rodents of the Hainan Island.</title>
        <authorList>
            <person name="Niu N."/>
            <person name="Zhou J."/>
        </authorList>
    </citation>
    <scope>NUCLEOTIDE SEQUENCE [LARGE SCALE GENOMIC DNA]</scope>
    <source>
        <strain evidence="3 4">NLN82</strain>
    </source>
</reference>
<evidence type="ECO:0000256" key="1">
    <source>
        <dbReference type="ARBA" id="ARBA00022723"/>
    </source>
</evidence>
<dbReference type="RefSeq" id="WP_163763982.1">
    <property type="nucleotide sequence ID" value="NZ_JAAGYR010000004.1"/>
</dbReference>
<dbReference type="InterPro" id="IPR011234">
    <property type="entry name" value="Fumarylacetoacetase-like_C"/>
</dbReference>
<dbReference type="Pfam" id="PF01557">
    <property type="entry name" value="FAA_hydrolase"/>
    <property type="match status" value="1"/>
</dbReference>
<dbReference type="GO" id="GO:0046872">
    <property type="term" value="F:metal ion binding"/>
    <property type="evidence" value="ECO:0007669"/>
    <property type="project" value="UniProtKB-KW"/>
</dbReference>
<evidence type="ECO:0000313" key="4">
    <source>
        <dbReference type="Proteomes" id="UP000477651"/>
    </source>
</evidence>
<dbReference type="Gene3D" id="3.90.850.10">
    <property type="entry name" value="Fumarylacetoacetase-like, C-terminal domain"/>
    <property type="match status" value="1"/>
</dbReference>